<dbReference type="InterPro" id="IPR000082">
    <property type="entry name" value="SEA_dom"/>
</dbReference>
<feature type="compositionally biased region" description="Low complexity" evidence="11">
    <location>
        <begin position="342"/>
        <end position="497"/>
    </location>
</feature>
<dbReference type="GO" id="GO:0007601">
    <property type="term" value="P:visual perception"/>
    <property type="evidence" value="ECO:0007669"/>
    <property type="project" value="InterPro"/>
</dbReference>
<feature type="compositionally biased region" description="Polar residues" evidence="11">
    <location>
        <begin position="796"/>
        <end position="807"/>
    </location>
</feature>
<dbReference type="InterPro" id="IPR036364">
    <property type="entry name" value="SEA_dom_sf"/>
</dbReference>
<evidence type="ECO:0000256" key="5">
    <source>
        <dbReference type="ARBA" id="ARBA00022530"/>
    </source>
</evidence>
<evidence type="ECO:0000256" key="9">
    <source>
        <dbReference type="ARBA" id="ARBA00023180"/>
    </source>
</evidence>
<evidence type="ECO:0000256" key="11">
    <source>
        <dbReference type="SAM" id="MobiDB-lite"/>
    </source>
</evidence>
<evidence type="ECO:0000256" key="6">
    <source>
        <dbReference type="ARBA" id="ARBA00022674"/>
    </source>
</evidence>
<keyword evidence="8" id="KW-0677">Repeat</keyword>
<dbReference type="GO" id="GO:0001750">
    <property type="term" value="C:photoreceptor outer segment"/>
    <property type="evidence" value="ECO:0007669"/>
    <property type="project" value="UniProtKB-SubCell"/>
</dbReference>
<feature type="compositionally biased region" description="Low complexity" evidence="11">
    <location>
        <begin position="188"/>
        <end position="209"/>
    </location>
</feature>
<keyword evidence="10" id="KW-0966">Cell projection</keyword>
<organism evidence="14 15">
    <name type="scientific">Channa striata</name>
    <name type="common">Snakehead murrel</name>
    <name type="synonym">Ophicephalus striatus</name>
    <dbReference type="NCBI Taxonomy" id="64152"/>
    <lineage>
        <taxon>Eukaryota</taxon>
        <taxon>Metazoa</taxon>
        <taxon>Chordata</taxon>
        <taxon>Craniata</taxon>
        <taxon>Vertebrata</taxon>
        <taxon>Euteleostomi</taxon>
        <taxon>Actinopterygii</taxon>
        <taxon>Neopterygii</taxon>
        <taxon>Teleostei</taxon>
        <taxon>Neoteleostei</taxon>
        <taxon>Acanthomorphata</taxon>
        <taxon>Anabantaria</taxon>
        <taxon>Anabantiformes</taxon>
        <taxon>Channoidei</taxon>
        <taxon>Channidae</taxon>
        <taxon>Channa</taxon>
    </lineage>
</organism>
<evidence type="ECO:0000256" key="1">
    <source>
        <dbReference type="ARBA" id="ARBA00004437"/>
    </source>
</evidence>
<feature type="signal peptide" evidence="12">
    <location>
        <begin position="1"/>
        <end position="18"/>
    </location>
</feature>
<gene>
    <name evidence="14" type="ORF">Q5P01_025251</name>
</gene>
<feature type="region of interest" description="Disordered" evidence="11">
    <location>
        <begin position="188"/>
        <end position="217"/>
    </location>
</feature>
<feature type="domain" description="SEA" evidence="13">
    <location>
        <begin position="214"/>
        <end position="328"/>
    </location>
</feature>
<keyword evidence="5" id="KW-0272">Extracellular matrix</keyword>
<feature type="chain" id="PRO_5041662353" description="SEA domain-containing protein" evidence="12">
    <location>
        <begin position="19"/>
        <end position="1216"/>
    </location>
</feature>
<evidence type="ECO:0000256" key="7">
    <source>
        <dbReference type="ARBA" id="ARBA00022729"/>
    </source>
</evidence>
<feature type="compositionally biased region" description="Low complexity" evidence="11">
    <location>
        <begin position="637"/>
        <end position="795"/>
    </location>
</feature>
<feature type="region of interest" description="Disordered" evidence="11">
    <location>
        <begin position="327"/>
        <end position="515"/>
    </location>
</feature>
<sequence>MDPFVFLFLLAGLTGAVAQNETTTMPPVNTTNLDTNVTGCPFDCSLTKCNLPISQRNLSTVTTTTTPSPTPPPTPTINLGFKIEQTFTAQLANQSSPEFKELENTVTKELDKVYTEKYGPNFNRTVIRGFSKGSVVVDAELIFNNVTTLPNSSSVTETLQTAASSSNFSLSVNASSITAAVVVPPAPTTAQPSTLDTTASTVTTTTTPSPTQPPLPTVNLGFKIQETFRPQLANQSSPEFKQLENNVTRELDKVYREKYGPNFNRTVIRGFSEGSVVVDAELIFNNVTTLPNSSSVIETLQTAASSSNFSLSVNASSITAAVVVPPAPTTAQPSTLDTTASTVNSTTPPVNATTPPVNGTTPPVNATTPPVNGTTPTVNATTQPVNSTTPPVNGTTPPINGTTPPVNATTPPVNGTTPPVNATTHPVNGTTPPVNATTPTVNGTTPPVNATTPPVNGTTPPVNATTPPVNGTTPPVNATTPPVSPPVNATTPPVNATSQPVNQSSTIPPGTPSVNTTSVLPTITIPTPQQQIINLGFRLNDEFKPAFSNKSSPDFIQLRTTVSRALDNVYSRRYGPIFNRSEVNNFSPGSIVVQADLIFNNETTLPNTSSVIEALQTAPSTANFTLNLNTSSITATTPTETTVAPSTLNTTTSSVNSTTPPVNATTPPVNGTTPPVNATTPPVNGTTPTVNATTQPVNSTTPPVNGTTPPINGTTPPVNATTPPVNGTTPPVNATTHPVNGTTPPVNATTPTVNGTTPPVNATTPPVNGTTPPVNATTPPVSPPVNATTPPVNATSQPVNQSSTIPPVNTTSVLPTITIPTPQQQIINLGFRLNDEFKPAFSNKSSPDFIQLRTNVSRALDNVYSRKYGHIFIRSEVNNFSPGSIVVQADLIFNNETTLPNTSSVIEALQTAPSTANFTLNLNTSSITATILSAPTETTVAPSTLNTTTSSAGVNTTSTPVSNTTSAPVSNTTSTPVSNTTSAPVSNTTSTPVSNTTSAPVSNTTSTPVSNTTSAPVSNTTSTPVSNTTSAPVSNTTSTPVSNTTSTPVSSTTSSTTTVSTAVTTTTTTTTTASTSGPTSSEGSLGLTFSLNQDFTPDLAVNTSQAFLDLASKVVNQINIIGTKLYGPIYRRSRVRLFQSGSVITLMDLVFLNKNSVPSISNATAGFSRELSSSSLNVMPGSVSAQASSSSRLQPPMFSLVVFSLTLLAMVQMLMD</sequence>
<dbReference type="GO" id="GO:0033165">
    <property type="term" value="C:interphotoreceptor matrix"/>
    <property type="evidence" value="ECO:0007669"/>
    <property type="project" value="UniProtKB-SubCell"/>
</dbReference>
<dbReference type="SMART" id="SM00200">
    <property type="entry name" value="SEA"/>
    <property type="match status" value="4"/>
</dbReference>
<comment type="caution">
    <text evidence="14">The sequence shown here is derived from an EMBL/GenBank/DDBJ whole genome shotgun (WGS) entry which is preliminary data.</text>
</comment>
<dbReference type="InterPro" id="IPR039861">
    <property type="entry name" value="IMPG"/>
</dbReference>
<proteinExistence type="predicted"/>
<reference evidence="14" key="1">
    <citation type="submission" date="2023-07" db="EMBL/GenBank/DDBJ databases">
        <title>Chromosome-level Genome Assembly of Striped Snakehead (Channa striata).</title>
        <authorList>
            <person name="Liu H."/>
        </authorList>
    </citation>
    <scope>NUCLEOTIDE SEQUENCE</scope>
    <source>
        <strain evidence="14">Gz</strain>
        <tissue evidence="14">Muscle</tissue>
    </source>
</reference>
<evidence type="ECO:0000256" key="8">
    <source>
        <dbReference type="ARBA" id="ARBA00022737"/>
    </source>
</evidence>
<dbReference type="PROSITE" id="PS50024">
    <property type="entry name" value="SEA"/>
    <property type="match status" value="5"/>
</dbReference>
<keyword evidence="7 12" id="KW-0732">Signal</keyword>
<accession>A0AA88IM12</accession>
<feature type="region of interest" description="Disordered" evidence="11">
    <location>
        <begin position="938"/>
        <end position="1083"/>
    </location>
</feature>
<feature type="domain" description="SEA" evidence="13">
    <location>
        <begin position="529"/>
        <end position="638"/>
    </location>
</feature>
<feature type="domain" description="SEA" evidence="13">
    <location>
        <begin position="73"/>
        <end position="187"/>
    </location>
</feature>
<evidence type="ECO:0000313" key="14">
    <source>
        <dbReference type="EMBL" id="KAK2817060.1"/>
    </source>
</evidence>
<name>A0AA88IM12_CHASR</name>
<dbReference type="SUPFAM" id="SSF82671">
    <property type="entry name" value="SEA domain"/>
    <property type="match status" value="4"/>
</dbReference>
<dbReference type="AlphaFoldDB" id="A0AA88IM12"/>
<feature type="domain" description="SEA" evidence="13">
    <location>
        <begin position="1077"/>
        <end position="1190"/>
    </location>
</feature>
<protein>
    <recommendedName>
        <fullName evidence="13">SEA domain-containing protein</fullName>
    </recommendedName>
</protein>
<evidence type="ECO:0000256" key="2">
    <source>
        <dbReference type="ARBA" id="ARBA00004504"/>
    </source>
</evidence>
<keyword evidence="4" id="KW-0964">Secreted</keyword>
<dbReference type="Pfam" id="PF01390">
    <property type="entry name" value="SEA"/>
    <property type="match status" value="5"/>
</dbReference>
<feature type="domain" description="SEA" evidence="13">
    <location>
        <begin position="823"/>
        <end position="932"/>
    </location>
</feature>
<dbReference type="EMBL" id="JAUPFM010000021">
    <property type="protein sequence ID" value="KAK2817060.1"/>
    <property type="molecule type" value="Genomic_DNA"/>
</dbReference>
<comment type="subcellular location">
    <subcellularLocation>
        <location evidence="2">Cell projection</location>
        <location evidence="2">Cilium</location>
        <location evidence="2">Photoreceptor outer segment</location>
    </subcellularLocation>
    <subcellularLocation>
        <location evidence="1">Photoreceptor inner segment</location>
    </subcellularLocation>
    <subcellularLocation>
        <location evidence="3">Secreted</location>
        <location evidence="3">Extracellular space</location>
        <location evidence="3">Extracellular matrix</location>
        <location evidence="3">Interphotoreceptor matrix</location>
    </subcellularLocation>
</comment>
<evidence type="ECO:0000313" key="15">
    <source>
        <dbReference type="Proteomes" id="UP001187415"/>
    </source>
</evidence>
<keyword evidence="15" id="KW-1185">Reference proteome</keyword>
<evidence type="ECO:0000259" key="13">
    <source>
        <dbReference type="PROSITE" id="PS50024"/>
    </source>
</evidence>
<evidence type="ECO:0000256" key="3">
    <source>
        <dbReference type="ARBA" id="ARBA00004593"/>
    </source>
</evidence>
<feature type="compositionally biased region" description="Low complexity" evidence="11">
    <location>
        <begin position="954"/>
        <end position="1081"/>
    </location>
</feature>
<dbReference type="GO" id="GO:0008201">
    <property type="term" value="F:heparin binding"/>
    <property type="evidence" value="ECO:0007669"/>
    <property type="project" value="UniProtKB-KW"/>
</dbReference>
<feature type="compositionally biased region" description="Polar residues" evidence="11">
    <location>
        <begin position="938"/>
        <end position="953"/>
    </location>
</feature>
<feature type="compositionally biased region" description="Polar residues" evidence="11">
    <location>
        <begin position="498"/>
        <end position="515"/>
    </location>
</feature>
<evidence type="ECO:0000256" key="10">
    <source>
        <dbReference type="ARBA" id="ARBA00023273"/>
    </source>
</evidence>
<dbReference type="Gene3D" id="3.30.70.960">
    <property type="entry name" value="SEA domain"/>
    <property type="match status" value="4"/>
</dbReference>
<dbReference type="PANTHER" id="PTHR12199">
    <property type="entry name" value="INTERPHOTORECEPTOR MATRIX PROTEOGLYCAN"/>
    <property type="match status" value="1"/>
</dbReference>
<keyword evidence="9" id="KW-0325">Glycoprotein</keyword>
<feature type="compositionally biased region" description="Polar residues" evidence="11">
    <location>
        <begin position="332"/>
        <end position="341"/>
    </location>
</feature>
<evidence type="ECO:0000256" key="4">
    <source>
        <dbReference type="ARBA" id="ARBA00022525"/>
    </source>
</evidence>
<dbReference type="GO" id="GO:0001917">
    <property type="term" value="C:photoreceptor inner segment"/>
    <property type="evidence" value="ECO:0007669"/>
    <property type="project" value="UniProtKB-SubCell"/>
</dbReference>
<keyword evidence="6" id="KW-0358">Heparin-binding</keyword>
<evidence type="ECO:0000256" key="12">
    <source>
        <dbReference type="SAM" id="SignalP"/>
    </source>
</evidence>
<dbReference type="Proteomes" id="UP001187415">
    <property type="component" value="Unassembled WGS sequence"/>
</dbReference>
<dbReference type="PANTHER" id="PTHR12199:SF5">
    <property type="entry name" value="MUCIN-2-LIKE ISOFORM X1"/>
    <property type="match status" value="1"/>
</dbReference>
<feature type="region of interest" description="Disordered" evidence="11">
    <location>
        <begin position="637"/>
        <end position="807"/>
    </location>
</feature>